<keyword evidence="5" id="KW-1185">Reference proteome</keyword>
<dbReference type="Gene3D" id="3.80.10.10">
    <property type="entry name" value="Ribonuclease Inhibitor"/>
    <property type="match status" value="2"/>
</dbReference>
<accession>A0A9W7ZH14</accession>
<keyword evidence="1" id="KW-0433">Leucine-rich repeat</keyword>
<dbReference type="InterPro" id="IPR003591">
    <property type="entry name" value="Leu-rich_rpt_typical-subtyp"/>
</dbReference>
<dbReference type="PANTHER" id="PTHR15454">
    <property type="entry name" value="NISCHARIN RELATED"/>
    <property type="match status" value="1"/>
</dbReference>
<dbReference type="OrthoDB" id="1517790at2759"/>
<feature type="compositionally biased region" description="Basic and acidic residues" evidence="3">
    <location>
        <begin position="408"/>
        <end position="423"/>
    </location>
</feature>
<gene>
    <name evidence="4" type="ORF">IWQ60_011507</name>
</gene>
<evidence type="ECO:0008006" key="6">
    <source>
        <dbReference type="Google" id="ProtNLM"/>
    </source>
</evidence>
<feature type="compositionally biased region" description="Polar residues" evidence="3">
    <location>
        <begin position="386"/>
        <end position="402"/>
    </location>
</feature>
<feature type="compositionally biased region" description="Basic and acidic residues" evidence="3">
    <location>
        <begin position="346"/>
        <end position="384"/>
    </location>
</feature>
<dbReference type="Pfam" id="PF14580">
    <property type="entry name" value="LRR_9"/>
    <property type="match status" value="1"/>
</dbReference>
<dbReference type="PROSITE" id="PS51450">
    <property type="entry name" value="LRR"/>
    <property type="match status" value="3"/>
</dbReference>
<feature type="region of interest" description="Disordered" evidence="3">
    <location>
        <begin position="288"/>
        <end position="423"/>
    </location>
</feature>
<dbReference type="Pfam" id="PF00560">
    <property type="entry name" value="LRR_1"/>
    <property type="match status" value="2"/>
</dbReference>
<evidence type="ECO:0000313" key="5">
    <source>
        <dbReference type="Proteomes" id="UP001150569"/>
    </source>
</evidence>
<evidence type="ECO:0000256" key="1">
    <source>
        <dbReference type="ARBA" id="ARBA00022614"/>
    </source>
</evidence>
<dbReference type="GO" id="GO:0005737">
    <property type="term" value="C:cytoplasm"/>
    <property type="evidence" value="ECO:0007669"/>
    <property type="project" value="UniProtKB-SubCell"/>
</dbReference>
<evidence type="ECO:0000256" key="2">
    <source>
        <dbReference type="ARBA" id="ARBA00022737"/>
    </source>
</evidence>
<name>A0A9W7ZH14_9FUNG</name>
<dbReference type="AlphaFoldDB" id="A0A9W7ZH14"/>
<dbReference type="InterPro" id="IPR001611">
    <property type="entry name" value="Leu-rich_rpt"/>
</dbReference>
<reference evidence="4" key="1">
    <citation type="submission" date="2022-07" db="EMBL/GenBank/DDBJ databases">
        <title>Phylogenomic reconstructions and comparative analyses of Kickxellomycotina fungi.</title>
        <authorList>
            <person name="Reynolds N.K."/>
            <person name="Stajich J.E."/>
            <person name="Barry K."/>
            <person name="Grigoriev I.V."/>
            <person name="Crous P."/>
            <person name="Smith M.E."/>
        </authorList>
    </citation>
    <scope>NUCLEOTIDE SEQUENCE</scope>
    <source>
        <strain evidence="4">RSA 861</strain>
    </source>
</reference>
<keyword evidence="2" id="KW-0677">Repeat</keyword>
<protein>
    <recommendedName>
        <fullName evidence="6">Protein phosphatase 1 regulatory subunit 7</fullName>
    </recommendedName>
</protein>
<evidence type="ECO:0000256" key="3">
    <source>
        <dbReference type="SAM" id="MobiDB-lite"/>
    </source>
</evidence>
<dbReference type="SMART" id="SM00369">
    <property type="entry name" value="LRR_TYP"/>
    <property type="match status" value="3"/>
</dbReference>
<organism evidence="4 5">
    <name type="scientific">Tieghemiomyces parasiticus</name>
    <dbReference type="NCBI Taxonomy" id="78921"/>
    <lineage>
        <taxon>Eukaryota</taxon>
        <taxon>Fungi</taxon>
        <taxon>Fungi incertae sedis</taxon>
        <taxon>Zoopagomycota</taxon>
        <taxon>Kickxellomycotina</taxon>
        <taxon>Dimargaritomycetes</taxon>
        <taxon>Dimargaritales</taxon>
        <taxon>Dimargaritaceae</taxon>
        <taxon>Tieghemiomyces</taxon>
    </lineage>
</organism>
<proteinExistence type="predicted"/>
<feature type="compositionally biased region" description="Basic and acidic residues" evidence="3">
    <location>
        <begin position="292"/>
        <end position="312"/>
    </location>
</feature>
<dbReference type="Proteomes" id="UP001150569">
    <property type="component" value="Unassembled WGS sequence"/>
</dbReference>
<evidence type="ECO:0000313" key="4">
    <source>
        <dbReference type="EMBL" id="KAJ1908828.1"/>
    </source>
</evidence>
<dbReference type="EMBL" id="JANBPT010001313">
    <property type="protein sequence ID" value="KAJ1908828.1"/>
    <property type="molecule type" value="Genomic_DNA"/>
</dbReference>
<dbReference type="PRINTS" id="PR00019">
    <property type="entry name" value="LEURICHRPT"/>
</dbReference>
<dbReference type="InterPro" id="IPR032675">
    <property type="entry name" value="LRR_dom_sf"/>
</dbReference>
<sequence length="423" mass="47850">MKLTPVVLTQHATVSITEAKEFNLAGKDIDEVEDISCCIELRKLNLSNNRLSDSQSTDGLRRLTSLTWLNLAHNELDQGEFLRDLTELTVLNLSNNRLLQLPAWLVSCTKLKALIVNNNKLVRVENVGKMTDLNTLVISHNEFEQLPTLLRNLKLIKLSATHNALRTIPDYGHLTQLKELRLGNNRIASVPEAIASCQALEILDLGANLISGWSDIVALSKMTKLVNLNLKGNKLCEQADYRAKLLQFIPTLRILDGERFDTKFLERRQKTKQFKEFAAEQIKQNKPFNWFRTKEEREQVRKEREQAKKELEQTEGSTGEGASKRSVAETEEDRSTNAPPPRKKTKRDEKRDKPRKEGRDQGEGKAKKPRETTDRAQPRNDRGAKHNTSAVMSAVNGSSKGHQTAKKSSGERSRGDKRTNGSK</sequence>
<comment type="caution">
    <text evidence="4">The sequence shown here is derived from an EMBL/GenBank/DDBJ whole genome shotgun (WGS) entry which is preliminary data.</text>
</comment>
<dbReference type="SUPFAM" id="SSF52058">
    <property type="entry name" value="L domain-like"/>
    <property type="match status" value="1"/>
</dbReference>